<dbReference type="InterPro" id="IPR012341">
    <property type="entry name" value="6hp_glycosidase-like_sf"/>
</dbReference>
<dbReference type="InterPro" id="IPR008928">
    <property type="entry name" value="6-hairpin_glycosidase_sf"/>
</dbReference>
<evidence type="ECO:0000313" key="2">
    <source>
        <dbReference type="EMBL" id="MDQ0373136.1"/>
    </source>
</evidence>
<keyword evidence="3" id="KW-1185">Reference proteome</keyword>
<dbReference type="InterPro" id="IPR024705">
    <property type="entry name" value="Ssp411"/>
</dbReference>
<dbReference type="PANTHER" id="PTHR42899:SF1">
    <property type="entry name" value="SPERMATOGENESIS-ASSOCIATED PROTEIN 20"/>
    <property type="match status" value="1"/>
</dbReference>
<dbReference type="PIRSF" id="PIRSF006402">
    <property type="entry name" value="UCP006402_thioredoxin"/>
    <property type="match status" value="1"/>
</dbReference>
<dbReference type="Proteomes" id="UP001239626">
    <property type="component" value="Unassembled WGS sequence"/>
</dbReference>
<name>A0ABU0ECZ1_9CELL</name>
<sequence length="672" mass="70995">MPNRLASATSPYLLQHAENPVDWVEWSDAAFEEAAARGVPVLVSVGYAACHWCHVMAHESFEDAATAAFLNEHFVCVKVDREERPDVDAVYMAATQAMTGSGGWPMTVFTTPTGEPFFCGTYFPPRPVQGMPSFTEVLASVAAAWTTRRDEVEASAGIIAEALAERPAAGEQAGFDVVDRALAGVATTFDAARGGFGGAPKFPPSMVLEWLLRHHARTGDARALAMAEATLDAMARGGMYDQLAGGFARYSVDAAWVVPHFEKMLYDNALLLRVYVHAWRATGSPLAHRVATETARWLLDELRTAEGGFASSLDADSEGREGAFYSWSPAQLRDVLGDDDGTWAAGVLGVSDEGTFEHGTSVLQRRADPTDTERLDDVRERLHAARERRPRPARDDKVVSGWNGLAVAALAEAGALLDRPDLVDAASAAARFVLETHARRAPDGSTRLVRASRGGVAGSAPGVLEDYAHVADGMLTLSAITGDPAWFDAAEDLLETALVHFAAADGGLRDTADDETDAVVGRIRTLQDPADGPTPSGQSAAAGVLLTYAALTGSLRHREAAERALRGPLEIATRFPRAAGAALAVVEALLDGPREVAVVGTDDPARQALHAAALRSTAPGLVVAAGPPGADAPPLLRDRPLVSGIASAYVCRGFVCALPTTSADELARQLGR</sequence>
<proteinExistence type="predicted"/>
<dbReference type="EMBL" id="JAUSVB010000002">
    <property type="protein sequence ID" value="MDQ0373136.1"/>
    <property type="molecule type" value="Genomic_DNA"/>
</dbReference>
<dbReference type="PANTHER" id="PTHR42899">
    <property type="entry name" value="SPERMATOGENESIS-ASSOCIATED PROTEIN 20"/>
    <property type="match status" value="1"/>
</dbReference>
<organism evidence="2 3">
    <name type="scientific">Cellulomonas humilata</name>
    <dbReference type="NCBI Taxonomy" id="144055"/>
    <lineage>
        <taxon>Bacteria</taxon>
        <taxon>Bacillati</taxon>
        <taxon>Actinomycetota</taxon>
        <taxon>Actinomycetes</taxon>
        <taxon>Micrococcales</taxon>
        <taxon>Cellulomonadaceae</taxon>
        <taxon>Cellulomonas</taxon>
    </lineage>
</organism>
<feature type="domain" description="Spermatogenesis-associated protein 20-like TRX" evidence="1">
    <location>
        <begin position="2"/>
        <end position="163"/>
    </location>
</feature>
<dbReference type="Gene3D" id="3.40.30.10">
    <property type="entry name" value="Glutaredoxin"/>
    <property type="match status" value="1"/>
</dbReference>
<gene>
    <name evidence="2" type="ORF">J2X26_001447</name>
</gene>
<reference evidence="2 3" key="1">
    <citation type="submission" date="2023-07" db="EMBL/GenBank/DDBJ databases">
        <title>Sorghum-associated microbial communities from plants grown in Nebraska, USA.</title>
        <authorList>
            <person name="Schachtman D."/>
        </authorList>
    </citation>
    <scope>NUCLEOTIDE SEQUENCE [LARGE SCALE GENOMIC DNA]</scope>
    <source>
        <strain evidence="2 3">BE332</strain>
    </source>
</reference>
<dbReference type="RefSeq" id="WP_307491029.1">
    <property type="nucleotide sequence ID" value="NZ_JAUSVB010000002.1"/>
</dbReference>
<dbReference type="Gene3D" id="1.50.10.10">
    <property type="match status" value="2"/>
</dbReference>
<dbReference type="InterPro" id="IPR036249">
    <property type="entry name" value="Thioredoxin-like_sf"/>
</dbReference>
<dbReference type="SUPFAM" id="SSF52833">
    <property type="entry name" value="Thioredoxin-like"/>
    <property type="match status" value="1"/>
</dbReference>
<dbReference type="SUPFAM" id="SSF48208">
    <property type="entry name" value="Six-hairpin glycosidases"/>
    <property type="match status" value="1"/>
</dbReference>
<comment type="caution">
    <text evidence="2">The sequence shown here is derived from an EMBL/GenBank/DDBJ whole genome shotgun (WGS) entry which is preliminary data.</text>
</comment>
<accession>A0ABU0ECZ1</accession>
<dbReference type="InterPro" id="IPR004879">
    <property type="entry name" value="Ssp411-like_TRX"/>
</dbReference>
<dbReference type="CDD" id="cd02955">
    <property type="entry name" value="SSP411"/>
    <property type="match status" value="1"/>
</dbReference>
<protein>
    <submittedName>
        <fullName evidence="2">Uncharacterized protein YyaL (SSP411 family)</fullName>
    </submittedName>
</protein>
<evidence type="ECO:0000313" key="3">
    <source>
        <dbReference type="Proteomes" id="UP001239626"/>
    </source>
</evidence>
<dbReference type="Pfam" id="PF03190">
    <property type="entry name" value="Thioredox_DsbH"/>
    <property type="match status" value="1"/>
</dbReference>
<evidence type="ECO:0000259" key="1">
    <source>
        <dbReference type="Pfam" id="PF03190"/>
    </source>
</evidence>